<reference evidence="1 2" key="1">
    <citation type="submission" date="2024-03" db="EMBL/GenBank/DDBJ databases">
        <title>Community enrichment and isolation of bacterial strains for fucoidan degradation.</title>
        <authorList>
            <person name="Sichert A."/>
        </authorList>
    </citation>
    <scope>NUCLEOTIDE SEQUENCE [LARGE SCALE GENOMIC DNA]</scope>
    <source>
        <strain evidence="1 2">AS81</strain>
    </source>
</reference>
<name>A0ABU9U4T2_9GAMM</name>
<dbReference type="Proteomes" id="UP001388366">
    <property type="component" value="Unassembled WGS sequence"/>
</dbReference>
<protein>
    <submittedName>
        <fullName evidence="1">Uncharacterized protein</fullName>
    </submittedName>
</protein>
<comment type="caution">
    <text evidence="1">The sequence shown here is derived from an EMBL/GenBank/DDBJ whole genome shotgun (WGS) entry which is preliminary data.</text>
</comment>
<keyword evidence="2" id="KW-1185">Reference proteome</keyword>
<dbReference type="RefSeq" id="WP_342884218.1">
    <property type="nucleotide sequence ID" value="NZ_JBBMQU010000029.1"/>
</dbReference>
<sequence length="279" mass="32284">MSHQVICLAVQLLNKEQRNEHYRLTLPTYCLVEFAERLINEVHKARKLLEENNLYEVVVKTAEVNWFYGLTNRYHHSMTSYLHVTSTKIAFSGLLPPNKEPHFITAYINIDDIALPERTIKSVILDNKRVPLVLSLIRELEAKQQAFENTSDLYWQLANIVSPIRDLDDKCTNVLTTGCDELLSNLNEESNTLSVQTERLELEIEQIVLRVIKRIFGVVYGDLITHIDTKNRTASLRFEHAYYYDKEITFSGTGITKQGKIGKRHQSFSIKIMAERESV</sequence>
<accession>A0ABU9U4T2</accession>
<evidence type="ECO:0000313" key="1">
    <source>
        <dbReference type="EMBL" id="MEM5552049.1"/>
    </source>
</evidence>
<gene>
    <name evidence="1" type="ORF">WNY63_15045</name>
</gene>
<organism evidence="1 2">
    <name type="scientific">Pseudoalteromonas neustonica</name>
    <dbReference type="NCBI Taxonomy" id="1840331"/>
    <lineage>
        <taxon>Bacteria</taxon>
        <taxon>Pseudomonadati</taxon>
        <taxon>Pseudomonadota</taxon>
        <taxon>Gammaproteobacteria</taxon>
        <taxon>Alteromonadales</taxon>
        <taxon>Pseudoalteromonadaceae</taxon>
        <taxon>Pseudoalteromonas</taxon>
    </lineage>
</organism>
<dbReference type="EMBL" id="JBBMQU010000029">
    <property type="protein sequence ID" value="MEM5552049.1"/>
    <property type="molecule type" value="Genomic_DNA"/>
</dbReference>
<evidence type="ECO:0000313" key="2">
    <source>
        <dbReference type="Proteomes" id="UP001388366"/>
    </source>
</evidence>
<proteinExistence type="predicted"/>